<proteinExistence type="predicted"/>
<gene>
    <name evidence="1" type="ORF">Tci_568700</name>
</gene>
<sequence>MLRGGFCLSCNLKAKNSFICDQNAYSFNDTSNNFNHLPQPQYENYLCDLCENNSHDGYDCQQQFPLVYEQEPSYNQNYNDNYYPHDSPSFPCCDNCGGFLATFECQPMDQNIDFSGSDQIQIPQYPDIHHPSQEISDEVFQAKGDLMKSIQTFLEEFNYIPFGEKPKILLQAWDKFFAIQHAQLEDSNELFQKLLEDLQIINKELAEYVNSPSRDRPIFFDDNEDHSVQYKEYLEKSSKEIVASNSNQKKEKPPQDSDIRQLIREEWSTEVCEEQKQNIEDTILELVEICRQKELYCMHDNIDDLIESTLYSKLLSINLNSQRLDKKKQKVKNVISLVHAIAPILSTKEPEYSLNMGYEHPNTTPKTESDKIIKSGVEELVQILSENEVTSEDKRECDMLACENSPICDDHSEIYSDSNNDDDISSDDDAFEDIECVEASLLDPEIVSLAEENDVYVEDEEVDLEDIFQIQDVVLREKLLSINRLITNIKSLNDNPTPDYAGEENSVVMNDNDELECLDPRDEIDEDDDYFPVMFVIRIFLPYLIYSKVFSLLLSAESEDTIFDPGFTPH</sequence>
<dbReference type="EMBL" id="BKCJ010348956">
    <property type="protein sequence ID" value="GEZ96727.1"/>
    <property type="molecule type" value="Genomic_DNA"/>
</dbReference>
<dbReference type="AlphaFoldDB" id="A0A699IYU3"/>
<evidence type="ECO:0008006" key="2">
    <source>
        <dbReference type="Google" id="ProtNLM"/>
    </source>
</evidence>
<reference evidence="1" key="1">
    <citation type="journal article" date="2019" name="Sci. Rep.">
        <title>Draft genome of Tanacetum cinerariifolium, the natural source of mosquito coil.</title>
        <authorList>
            <person name="Yamashiro T."/>
            <person name="Shiraishi A."/>
            <person name="Satake H."/>
            <person name="Nakayama K."/>
        </authorList>
    </citation>
    <scope>NUCLEOTIDE SEQUENCE</scope>
</reference>
<name>A0A699IYU3_TANCI</name>
<accession>A0A699IYU3</accession>
<comment type="caution">
    <text evidence="1">The sequence shown here is derived from an EMBL/GenBank/DDBJ whole genome shotgun (WGS) entry which is preliminary data.</text>
</comment>
<evidence type="ECO:0000313" key="1">
    <source>
        <dbReference type="EMBL" id="GEZ96727.1"/>
    </source>
</evidence>
<protein>
    <recommendedName>
        <fullName evidence="2">Reverse transcriptase domain-containing protein</fullName>
    </recommendedName>
</protein>
<organism evidence="1">
    <name type="scientific">Tanacetum cinerariifolium</name>
    <name type="common">Dalmatian daisy</name>
    <name type="synonym">Chrysanthemum cinerariifolium</name>
    <dbReference type="NCBI Taxonomy" id="118510"/>
    <lineage>
        <taxon>Eukaryota</taxon>
        <taxon>Viridiplantae</taxon>
        <taxon>Streptophyta</taxon>
        <taxon>Embryophyta</taxon>
        <taxon>Tracheophyta</taxon>
        <taxon>Spermatophyta</taxon>
        <taxon>Magnoliopsida</taxon>
        <taxon>eudicotyledons</taxon>
        <taxon>Gunneridae</taxon>
        <taxon>Pentapetalae</taxon>
        <taxon>asterids</taxon>
        <taxon>campanulids</taxon>
        <taxon>Asterales</taxon>
        <taxon>Asteraceae</taxon>
        <taxon>Asteroideae</taxon>
        <taxon>Anthemideae</taxon>
        <taxon>Anthemidinae</taxon>
        <taxon>Tanacetum</taxon>
    </lineage>
</organism>